<dbReference type="Gene3D" id="2.120.10.70">
    <property type="entry name" value="Fucose-specific lectin"/>
    <property type="match status" value="1"/>
</dbReference>
<gene>
    <name evidence="3" type="ORF">E0L32_005606</name>
</gene>
<accession>A0A507B499</accession>
<dbReference type="GeneID" id="41973053"/>
<evidence type="ECO:0000313" key="3">
    <source>
        <dbReference type="EMBL" id="TPX13906.1"/>
    </source>
</evidence>
<dbReference type="InParanoid" id="A0A507B499"/>
<evidence type="ECO:0000256" key="1">
    <source>
        <dbReference type="SAM" id="MobiDB-lite"/>
    </source>
</evidence>
<evidence type="ECO:0000313" key="4">
    <source>
        <dbReference type="Proteomes" id="UP000319257"/>
    </source>
</evidence>
<dbReference type="EMBL" id="SKBQ01000030">
    <property type="protein sequence ID" value="TPX13906.1"/>
    <property type="molecule type" value="Genomic_DNA"/>
</dbReference>
<keyword evidence="4" id="KW-1185">Reference proteome</keyword>
<evidence type="ECO:0000256" key="2">
    <source>
        <dbReference type="SAM" id="Phobius"/>
    </source>
</evidence>
<dbReference type="SUPFAM" id="SSF89372">
    <property type="entry name" value="Fucose-specific lectin"/>
    <property type="match status" value="1"/>
</dbReference>
<feature type="region of interest" description="Disordered" evidence="1">
    <location>
        <begin position="433"/>
        <end position="479"/>
    </location>
</feature>
<feature type="compositionally biased region" description="Basic and acidic residues" evidence="1">
    <location>
        <begin position="433"/>
        <end position="445"/>
    </location>
</feature>
<sequence>MYSNCATNGSSPVVFANDPPLEFALVRKPRQGTALSGQGYSSFWASIFYQDVDGNIVNYVAVCDPTTGKFTDKGTTVVSAPGTSPEPLNGTGLSSVPSVGSQSFNLYYHTSGMEIHQYTYANNVNDNKWAYAGVISRERPLTTTMNAMATESRNKTIVYPKNKDNLQVSRFNQISSWHMESFPHPLSGDYSQTLNTTNSTLYPLDLETPINFTLPAYDGTQKGLGMSTDKQFSRSVFYVGTDRRLYQISNINYFWRIMTNQTESIWPLADEPGAELAIAWDFFTSQVRIYYDVGGALTEVRFDEDGIWKPARAVATTAEVAAKESAGDPETSGAKNSSSSTEPLSLGAKVGIAVGATVGALVLAGALACMLARCVRRRNREAAEGAVSKSSSTDDVPSSPMTRTSGGDEKSVEVLTPELVGGKLAHEMEEQLRAQEMEEQRRIHEMITTSNVPELAGGSTSSRSSSSSTRTTDNHGPVV</sequence>
<comment type="caution">
    <text evidence="3">The sequence shown here is derived from an EMBL/GenBank/DDBJ whole genome shotgun (WGS) entry which is preliminary data.</text>
</comment>
<keyword evidence="2" id="KW-0812">Transmembrane</keyword>
<feature type="transmembrane region" description="Helical" evidence="2">
    <location>
        <begin position="350"/>
        <end position="372"/>
    </location>
</feature>
<keyword evidence="2" id="KW-0472">Membrane</keyword>
<reference evidence="3 4" key="1">
    <citation type="submission" date="2019-06" db="EMBL/GenBank/DDBJ databases">
        <title>Draft genome sequence of the filamentous fungus Phialemoniopsis curvata isolated from diesel fuel.</title>
        <authorList>
            <person name="Varaljay V.A."/>
            <person name="Lyon W.J."/>
            <person name="Crouch A.L."/>
            <person name="Drake C.E."/>
            <person name="Hollomon J.M."/>
            <person name="Nadeau L.J."/>
            <person name="Nunn H.S."/>
            <person name="Stevenson B.S."/>
            <person name="Bojanowski C.L."/>
            <person name="Crookes-Goodson W.J."/>
        </authorList>
    </citation>
    <scope>NUCLEOTIDE SEQUENCE [LARGE SCALE GENOMIC DNA]</scope>
    <source>
        <strain evidence="3 4">D216</strain>
    </source>
</reference>
<feature type="compositionally biased region" description="Low complexity" evidence="1">
    <location>
        <begin position="459"/>
        <end position="471"/>
    </location>
</feature>
<keyword evidence="2" id="KW-1133">Transmembrane helix</keyword>
<dbReference type="RefSeq" id="XP_030995617.1">
    <property type="nucleotide sequence ID" value="XM_031140146.1"/>
</dbReference>
<dbReference type="OrthoDB" id="4696326at2759"/>
<protein>
    <submittedName>
        <fullName evidence="3">Uncharacterized protein</fullName>
    </submittedName>
</protein>
<name>A0A507B499_9PEZI</name>
<feature type="region of interest" description="Disordered" evidence="1">
    <location>
        <begin position="382"/>
        <end position="412"/>
    </location>
</feature>
<organism evidence="3 4">
    <name type="scientific">Thyridium curvatum</name>
    <dbReference type="NCBI Taxonomy" id="1093900"/>
    <lineage>
        <taxon>Eukaryota</taxon>
        <taxon>Fungi</taxon>
        <taxon>Dikarya</taxon>
        <taxon>Ascomycota</taxon>
        <taxon>Pezizomycotina</taxon>
        <taxon>Sordariomycetes</taxon>
        <taxon>Sordariomycetidae</taxon>
        <taxon>Thyridiales</taxon>
        <taxon>Thyridiaceae</taxon>
        <taxon>Thyridium</taxon>
    </lineage>
</organism>
<proteinExistence type="predicted"/>
<feature type="region of interest" description="Disordered" evidence="1">
    <location>
        <begin position="320"/>
        <end position="342"/>
    </location>
</feature>
<feature type="compositionally biased region" description="Polar residues" evidence="1">
    <location>
        <begin position="333"/>
        <end position="342"/>
    </location>
</feature>
<feature type="compositionally biased region" description="Low complexity" evidence="1">
    <location>
        <begin position="387"/>
        <end position="400"/>
    </location>
</feature>
<dbReference type="Proteomes" id="UP000319257">
    <property type="component" value="Unassembled WGS sequence"/>
</dbReference>
<dbReference type="AlphaFoldDB" id="A0A507B499"/>